<name>E3S692_PYRTT</name>
<keyword evidence="2" id="KW-1185">Reference proteome</keyword>
<dbReference type="KEGG" id="pte:PTT_18230"/>
<sequence>MGPLSPVMLQTAANKTLVVWGLGGAVKTQLVLDYVRQHRAEYKATFWIEAARKESLERYPFSCFAFAVARLARAFSSLP</sequence>
<proteinExistence type="predicted"/>
<protein>
    <submittedName>
        <fullName evidence="1">Uncharacterized protein</fullName>
    </submittedName>
</protein>
<dbReference type="OrthoDB" id="1658288at2759"/>
<evidence type="ECO:0000313" key="2">
    <source>
        <dbReference type="Proteomes" id="UP000001067"/>
    </source>
</evidence>
<evidence type="ECO:0000313" key="1">
    <source>
        <dbReference type="EMBL" id="EFQ86507.1"/>
    </source>
</evidence>
<dbReference type="Gene3D" id="3.40.50.300">
    <property type="entry name" value="P-loop containing nucleotide triphosphate hydrolases"/>
    <property type="match status" value="1"/>
</dbReference>
<dbReference type="EMBL" id="GL537377">
    <property type="protein sequence ID" value="EFQ86507.1"/>
    <property type="molecule type" value="Genomic_DNA"/>
</dbReference>
<dbReference type="Proteomes" id="UP000001067">
    <property type="component" value="Unassembled WGS sequence"/>
</dbReference>
<dbReference type="InterPro" id="IPR027417">
    <property type="entry name" value="P-loop_NTPase"/>
</dbReference>
<dbReference type="HOGENOM" id="CLU_2607189_0_0_1"/>
<reference evidence="1 2" key="1">
    <citation type="journal article" date="2010" name="Genome Biol.">
        <title>A first genome assembly of the barley fungal pathogen Pyrenophora teres f. teres.</title>
        <authorList>
            <person name="Ellwood S.R."/>
            <person name="Liu Z."/>
            <person name="Syme R.A."/>
            <person name="Lai Z."/>
            <person name="Hane J.K."/>
            <person name="Keiper F."/>
            <person name="Moffat C.S."/>
            <person name="Oliver R.P."/>
            <person name="Friesen T.L."/>
        </authorList>
    </citation>
    <scope>NUCLEOTIDE SEQUENCE [LARGE SCALE GENOMIC DNA]</scope>
    <source>
        <strain evidence="1 2">0-1</strain>
    </source>
</reference>
<gene>
    <name evidence="1" type="ORF">PTT_18230</name>
</gene>
<accession>E3S692</accession>
<dbReference type="AlphaFoldDB" id="E3S692"/>
<dbReference type="STRING" id="861557.E3S692"/>
<organism evidence="2">
    <name type="scientific">Pyrenophora teres f. teres (strain 0-1)</name>
    <name type="common">Barley net blotch fungus</name>
    <name type="synonym">Drechslera teres f. teres</name>
    <dbReference type="NCBI Taxonomy" id="861557"/>
    <lineage>
        <taxon>Eukaryota</taxon>
        <taxon>Fungi</taxon>
        <taxon>Dikarya</taxon>
        <taxon>Ascomycota</taxon>
        <taxon>Pezizomycotina</taxon>
        <taxon>Dothideomycetes</taxon>
        <taxon>Pleosporomycetidae</taxon>
        <taxon>Pleosporales</taxon>
        <taxon>Pleosporineae</taxon>
        <taxon>Pleosporaceae</taxon>
        <taxon>Pyrenophora</taxon>
    </lineage>
</organism>